<comment type="cofactor">
    <cofactor evidence="1">
        <name>Mg(2+)</name>
        <dbReference type="ChEBI" id="CHEBI:18420"/>
    </cofactor>
</comment>
<evidence type="ECO:0000259" key="15">
    <source>
        <dbReference type="Pfam" id="PF02887"/>
    </source>
</evidence>
<evidence type="ECO:0000256" key="3">
    <source>
        <dbReference type="ARBA" id="ARBA00004997"/>
    </source>
</evidence>
<evidence type="ECO:0000256" key="10">
    <source>
        <dbReference type="ARBA" id="ARBA00022840"/>
    </source>
</evidence>
<keyword evidence="10" id="KW-0067">ATP-binding</keyword>
<evidence type="ECO:0000259" key="14">
    <source>
        <dbReference type="Pfam" id="PF00224"/>
    </source>
</evidence>
<proteinExistence type="inferred from homology"/>
<keyword evidence="7" id="KW-0479">Metal-binding</keyword>
<comment type="cofactor">
    <cofactor evidence="2">
        <name>K(+)</name>
        <dbReference type="ChEBI" id="CHEBI:29103"/>
    </cofactor>
</comment>
<dbReference type="GO" id="GO:0016301">
    <property type="term" value="F:kinase activity"/>
    <property type="evidence" value="ECO:0007669"/>
    <property type="project" value="UniProtKB-KW"/>
</dbReference>
<sequence length="537" mass="59000">MKGKVGIGVRTVVRVSGEESEGLWDFKGLRGVLGFDVVSEGELREKGFMGMRKTKLVCTIGPACCSLEDLEKLALGGMNVARLNMCQNAREWHRDVIRKIKSLNEEKGFCVSVMIDTEGSQIHVVDHGAPSSVKAEDGSIWLFTAQKFEGSRPFTVQANYEGFSEGIEVGDELIIDGGMAGFEVLEKIGSDLRCKCTDPGLFLPRAKLSFWRDGKLVGRNYGILTLSTKDWADIEFGVSEGVDFIAMSFVNDSGFVRHLKNYLSTKSSVSTKVVAKIECLESLQKLEEIIEASDGIMVARGDLGVEIPLEQIPIVQEEIVHLCRQLNKPVIVASQLLGSMVEYPTPTRAEVADVSEAVRQYADALMLSGESAIGLYGQKALSVLQMTSSRMESWGRVENQQSRLHQYQLGVSLPDRIAEQICKCAAEMANKLGVDAIFVYTKHGHMASLLSRNRPNPPIFAFTNDDNTRRALNLQWGVIPLLVDLSADMEANISETIDLIKSGGMLKERDAVLVVSDVPPTRATPMAFQSIQVKTIT</sequence>
<evidence type="ECO:0000256" key="7">
    <source>
        <dbReference type="ARBA" id="ARBA00022723"/>
    </source>
</evidence>
<accession>A0A8T1QE43</accession>
<dbReference type="GO" id="GO:0004743">
    <property type="term" value="F:pyruvate kinase activity"/>
    <property type="evidence" value="ECO:0007669"/>
    <property type="project" value="UniProtKB-EC"/>
</dbReference>
<evidence type="ECO:0000256" key="11">
    <source>
        <dbReference type="ARBA" id="ARBA00022842"/>
    </source>
</evidence>
<dbReference type="EMBL" id="CM031813">
    <property type="protein sequence ID" value="KAG6652655.1"/>
    <property type="molecule type" value="Genomic_DNA"/>
</dbReference>
<keyword evidence="13" id="KW-0670">Pyruvate</keyword>
<feature type="domain" description="Pyruvate kinase barrel" evidence="14">
    <location>
        <begin position="51"/>
        <end position="380"/>
    </location>
</feature>
<evidence type="ECO:0000256" key="8">
    <source>
        <dbReference type="ARBA" id="ARBA00022741"/>
    </source>
</evidence>
<feature type="domain" description="Pyruvate kinase C-terminal" evidence="15">
    <location>
        <begin position="419"/>
        <end position="520"/>
    </location>
</feature>
<organism evidence="16 17">
    <name type="scientific">Carya illinoinensis</name>
    <name type="common">Pecan</name>
    <dbReference type="NCBI Taxonomy" id="32201"/>
    <lineage>
        <taxon>Eukaryota</taxon>
        <taxon>Viridiplantae</taxon>
        <taxon>Streptophyta</taxon>
        <taxon>Embryophyta</taxon>
        <taxon>Tracheophyta</taxon>
        <taxon>Spermatophyta</taxon>
        <taxon>Magnoliopsida</taxon>
        <taxon>eudicotyledons</taxon>
        <taxon>Gunneridae</taxon>
        <taxon>Pentapetalae</taxon>
        <taxon>rosids</taxon>
        <taxon>fabids</taxon>
        <taxon>Fagales</taxon>
        <taxon>Juglandaceae</taxon>
        <taxon>Carya</taxon>
    </lineage>
</organism>
<dbReference type="GO" id="GO:0009570">
    <property type="term" value="C:chloroplast stroma"/>
    <property type="evidence" value="ECO:0007669"/>
    <property type="project" value="UniProtKB-ARBA"/>
</dbReference>
<protein>
    <recommendedName>
        <fullName evidence="5">pyruvate kinase</fullName>
        <ecNumber evidence="5">2.7.1.40</ecNumber>
    </recommendedName>
</protein>
<evidence type="ECO:0000256" key="12">
    <source>
        <dbReference type="ARBA" id="ARBA00023152"/>
    </source>
</evidence>
<keyword evidence="6" id="KW-0808">Transferase</keyword>
<evidence type="ECO:0000256" key="1">
    <source>
        <dbReference type="ARBA" id="ARBA00001946"/>
    </source>
</evidence>
<keyword evidence="17" id="KW-1185">Reference proteome</keyword>
<dbReference type="FunFam" id="2.40.33.10:FF:000005">
    <property type="entry name" value="Pyruvate kinase"/>
    <property type="match status" value="1"/>
</dbReference>
<evidence type="ECO:0000313" key="17">
    <source>
        <dbReference type="Proteomes" id="UP000811609"/>
    </source>
</evidence>
<dbReference type="InterPro" id="IPR015795">
    <property type="entry name" value="Pyrv_Knase_C"/>
</dbReference>
<dbReference type="GO" id="GO:0030955">
    <property type="term" value="F:potassium ion binding"/>
    <property type="evidence" value="ECO:0007669"/>
    <property type="project" value="InterPro"/>
</dbReference>
<comment type="pathway">
    <text evidence="3">Carbohydrate degradation; glycolysis; pyruvate from D-glyceraldehyde 3-phosphate: step 5/5.</text>
</comment>
<evidence type="ECO:0000256" key="9">
    <source>
        <dbReference type="ARBA" id="ARBA00022777"/>
    </source>
</evidence>
<dbReference type="NCBIfam" id="TIGR01064">
    <property type="entry name" value="pyruv_kin"/>
    <property type="match status" value="1"/>
</dbReference>
<dbReference type="GO" id="GO:0005524">
    <property type="term" value="F:ATP binding"/>
    <property type="evidence" value="ECO:0007669"/>
    <property type="project" value="UniProtKB-KW"/>
</dbReference>
<reference evidence="16" key="1">
    <citation type="submission" date="2020-12" db="EMBL/GenBank/DDBJ databases">
        <title>WGS assembly of Carya illinoinensis cv. Pawnee.</title>
        <authorList>
            <person name="Platts A."/>
            <person name="Shu S."/>
            <person name="Wright S."/>
            <person name="Barry K."/>
            <person name="Edger P."/>
            <person name="Pires J.C."/>
            <person name="Schmutz J."/>
        </authorList>
    </citation>
    <scope>NUCLEOTIDE SEQUENCE</scope>
    <source>
        <tissue evidence="16">Leaf</tissue>
    </source>
</reference>
<dbReference type="PANTHER" id="PTHR11817">
    <property type="entry name" value="PYRUVATE KINASE"/>
    <property type="match status" value="1"/>
</dbReference>
<dbReference type="GO" id="GO:0000287">
    <property type="term" value="F:magnesium ion binding"/>
    <property type="evidence" value="ECO:0007669"/>
    <property type="project" value="InterPro"/>
</dbReference>
<comment type="similarity">
    <text evidence="4">Belongs to the pyruvate kinase family.</text>
</comment>
<dbReference type="EC" id="2.7.1.40" evidence="5"/>
<evidence type="ECO:0000256" key="6">
    <source>
        <dbReference type="ARBA" id="ARBA00022679"/>
    </source>
</evidence>
<dbReference type="FunFam" id="3.20.20.60:FF:000025">
    <property type="entry name" value="Pyruvate kinase"/>
    <property type="match status" value="1"/>
</dbReference>
<keyword evidence="9" id="KW-0418">Kinase</keyword>
<dbReference type="InterPro" id="IPR001697">
    <property type="entry name" value="Pyr_Knase"/>
</dbReference>
<keyword evidence="11" id="KW-0460">Magnesium</keyword>
<gene>
    <name evidence="16" type="ORF">CIPAW_05G021300</name>
</gene>
<evidence type="ECO:0000256" key="2">
    <source>
        <dbReference type="ARBA" id="ARBA00001958"/>
    </source>
</evidence>
<evidence type="ECO:0000313" key="16">
    <source>
        <dbReference type="EMBL" id="KAG6652655.1"/>
    </source>
</evidence>
<dbReference type="Pfam" id="PF02887">
    <property type="entry name" value="PK_C"/>
    <property type="match status" value="1"/>
</dbReference>
<keyword evidence="12" id="KW-0324">Glycolysis</keyword>
<dbReference type="Pfam" id="PF00224">
    <property type="entry name" value="PK"/>
    <property type="match status" value="1"/>
</dbReference>
<dbReference type="InterPro" id="IPR015793">
    <property type="entry name" value="Pyrv_Knase_brl"/>
</dbReference>
<comment type="caution">
    <text evidence="16">The sequence shown here is derived from an EMBL/GenBank/DDBJ whole genome shotgun (WGS) entry which is preliminary data.</text>
</comment>
<evidence type="ECO:0000256" key="4">
    <source>
        <dbReference type="ARBA" id="ARBA00008663"/>
    </source>
</evidence>
<evidence type="ECO:0000256" key="5">
    <source>
        <dbReference type="ARBA" id="ARBA00012142"/>
    </source>
</evidence>
<dbReference type="Proteomes" id="UP000811609">
    <property type="component" value="Chromosome 5"/>
</dbReference>
<dbReference type="AlphaFoldDB" id="A0A8T1QE43"/>
<keyword evidence="8" id="KW-0547">Nucleotide-binding</keyword>
<name>A0A8T1QE43_CARIL</name>
<evidence type="ECO:0000256" key="13">
    <source>
        <dbReference type="ARBA" id="ARBA00023317"/>
    </source>
</evidence>